<evidence type="ECO:0000256" key="1">
    <source>
        <dbReference type="SAM" id="MobiDB-lite"/>
    </source>
</evidence>
<name>A0A150PUA7_SORCE</name>
<dbReference type="EMBL" id="JELY01000465">
    <property type="protein sequence ID" value="KYF59279.1"/>
    <property type="molecule type" value="Genomic_DNA"/>
</dbReference>
<organism evidence="4 5">
    <name type="scientific">Sorangium cellulosum</name>
    <name type="common">Polyangium cellulosum</name>
    <dbReference type="NCBI Taxonomy" id="56"/>
    <lineage>
        <taxon>Bacteria</taxon>
        <taxon>Pseudomonadati</taxon>
        <taxon>Myxococcota</taxon>
        <taxon>Polyangia</taxon>
        <taxon>Polyangiales</taxon>
        <taxon>Polyangiaceae</taxon>
        <taxon>Sorangium</taxon>
    </lineage>
</organism>
<evidence type="ECO:0000313" key="5">
    <source>
        <dbReference type="Proteomes" id="UP000075420"/>
    </source>
</evidence>
<dbReference type="InterPro" id="IPR000998">
    <property type="entry name" value="MAM_dom"/>
</dbReference>
<feature type="signal peptide" evidence="2">
    <location>
        <begin position="1"/>
        <end position="21"/>
    </location>
</feature>
<sequence length="235" mass="24722">MKTWMGRAAVACGLAAAGCTAGPAGEPWIAEGDGSPAADWAASAPAAFRGAPGNDGPVAPCSGEVLFAEDFSDNAARWSLAAGWEIGPARASRGQRAGFPDPASDHTRAGDNGIAGVLLGGGPSITAPHPQRYLTSPAVDAAAGGRVTLTFWRWLNTTYRNRARVEVFDGSRWRIVYESPLDDVTDSAWTNVTYDLTPYKSRSLRVRFGYSAVIAFGGAPMSGWNIDDVRISACR</sequence>
<dbReference type="PROSITE" id="PS51257">
    <property type="entry name" value="PROKAR_LIPOPROTEIN"/>
    <property type="match status" value="1"/>
</dbReference>
<comment type="caution">
    <text evidence="4">The sequence shown here is derived from an EMBL/GenBank/DDBJ whole genome shotgun (WGS) entry which is preliminary data.</text>
</comment>
<gene>
    <name evidence="4" type="ORF">BE08_09360</name>
</gene>
<dbReference type="InterPro" id="IPR013320">
    <property type="entry name" value="ConA-like_dom_sf"/>
</dbReference>
<protein>
    <recommendedName>
        <fullName evidence="3">MAM domain-containing protein</fullName>
    </recommendedName>
</protein>
<feature type="region of interest" description="Disordered" evidence="1">
    <location>
        <begin position="92"/>
        <end position="112"/>
    </location>
</feature>
<dbReference type="Gene3D" id="2.60.120.200">
    <property type="match status" value="1"/>
</dbReference>
<dbReference type="Proteomes" id="UP000075420">
    <property type="component" value="Unassembled WGS sequence"/>
</dbReference>
<evidence type="ECO:0000259" key="3">
    <source>
        <dbReference type="PROSITE" id="PS50060"/>
    </source>
</evidence>
<feature type="chain" id="PRO_5007565918" description="MAM domain-containing protein" evidence="2">
    <location>
        <begin position="22"/>
        <end position="235"/>
    </location>
</feature>
<dbReference type="AlphaFoldDB" id="A0A150PUA7"/>
<accession>A0A150PUA7</accession>
<dbReference type="PROSITE" id="PS50060">
    <property type="entry name" value="MAM_2"/>
    <property type="match status" value="1"/>
</dbReference>
<evidence type="ECO:0000256" key="2">
    <source>
        <dbReference type="SAM" id="SignalP"/>
    </source>
</evidence>
<feature type="domain" description="MAM" evidence="3">
    <location>
        <begin position="67"/>
        <end position="235"/>
    </location>
</feature>
<dbReference type="GO" id="GO:0016020">
    <property type="term" value="C:membrane"/>
    <property type="evidence" value="ECO:0007669"/>
    <property type="project" value="InterPro"/>
</dbReference>
<reference evidence="4 5" key="1">
    <citation type="submission" date="2014-02" db="EMBL/GenBank/DDBJ databases">
        <title>The small core and large imbalanced accessory genome model reveals a collaborative survival strategy of Sorangium cellulosum strains in nature.</title>
        <authorList>
            <person name="Han K."/>
            <person name="Peng R."/>
            <person name="Blom J."/>
            <person name="Li Y.-Z."/>
        </authorList>
    </citation>
    <scope>NUCLEOTIDE SEQUENCE [LARGE SCALE GENOMIC DNA]</scope>
    <source>
        <strain evidence="4 5">So0157-25</strain>
    </source>
</reference>
<dbReference type="SUPFAM" id="SSF49899">
    <property type="entry name" value="Concanavalin A-like lectins/glucanases"/>
    <property type="match status" value="1"/>
</dbReference>
<proteinExistence type="predicted"/>
<evidence type="ECO:0000313" key="4">
    <source>
        <dbReference type="EMBL" id="KYF59279.1"/>
    </source>
</evidence>
<keyword evidence="2" id="KW-0732">Signal</keyword>